<dbReference type="UniPathway" id="UPA00042">
    <property type="reaction ID" value="UER00497"/>
</dbReference>
<dbReference type="STRING" id="1212491.LFA_2093"/>
<dbReference type="GO" id="GO:0008784">
    <property type="term" value="F:alanine racemase activity"/>
    <property type="evidence" value="ECO:0007669"/>
    <property type="project" value="UniProtKB-UniRule"/>
</dbReference>
<dbReference type="Gene3D" id="3.20.20.10">
    <property type="entry name" value="Alanine racemase"/>
    <property type="match status" value="1"/>
</dbReference>
<dbReference type="Proteomes" id="UP000032430">
    <property type="component" value="Chromosome I"/>
</dbReference>
<dbReference type="InterPro" id="IPR000821">
    <property type="entry name" value="Ala_racemase"/>
</dbReference>
<dbReference type="SUPFAM" id="SSF50621">
    <property type="entry name" value="Alanine racemase C-terminal domain-like"/>
    <property type="match status" value="1"/>
</dbReference>
<evidence type="ECO:0000313" key="10">
    <source>
        <dbReference type="Proteomes" id="UP000032430"/>
    </source>
</evidence>
<dbReference type="NCBIfam" id="TIGR00492">
    <property type="entry name" value="alr"/>
    <property type="match status" value="1"/>
</dbReference>
<dbReference type="PANTHER" id="PTHR30511">
    <property type="entry name" value="ALANINE RACEMASE"/>
    <property type="match status" value="1"/>
</dbReference>
<dbReference type="Pfam" id="PF01168">
    <property type="entry name" value="Ala_racemase_N"/>
    <property type="match status" value="1"/>
</dbReference>
<proteinExistence type="inferred from homology"/>
<accession>A0A098G4R1</accession>
<dbReference type="KEGG" id="lfa:LFA_2093"/>
<dbReference type="InterPro" id="IPR029066">
    <property type="entry name" value="PLP-binding_barrel"/>
</dbReference>
<organism evidence="9 10">
    <name type="scientific">Legionella fallonii LLAP-10</name>
    <dbReference type="NCBI Taxonomy" id="1212491"/>
    <lineage>
        <taxon>Bacteria</taxon>
        <taxon>Pseudomonadati</taxon>
        <taxon>Pseudomonadota</taxon>
        <taxon>Gammaproteobacteria</taxon>
        <taxon>Legionellales</taxon>
        <taxon>Legionellaceae</taxon>
        <taxon>Legionella</taxon>
    </lineage>
</organism>
<dbReference type="AlphaFoldDB" id="A0A098G4R1"/>
<keyword evidence="3 5" id="KW-0663">Pyridoxal phosphate</keyword>
<protein>
    <recommendedName>
        <fullName evidence="5">Alanine racemase</fullName>
        <ecNumber evidence="5">5.1.1.1</ecNumber>
    </recommendedName>
</protein>
<evidence type="ECO:0000256" key="3">
    <source>
        <dbReference type="ARBA" id="ARBA00022898"/>
    </source>
</evidence>
<feature type="binding site" evidence="5 7">
    <location>
        <position position="304"/>
    </location>
    <ligand>
        <name>substrate</name>
    </ligand>
</feature>
<dbReference type="RefSeq" id="WP_045095969.1">
    <property type="nucleotide sequence ID" value="NZ_LN614827.1"/>
</dbReference>
<feature type="domain" description="Alanine racemase C-terminal" evidence="8">
    <location>
        <begin position="235"/>
        <end position="355"/>
    </location>
</feature>
<evidence type="ECO:0000256" key="2">
    <source>
        <dbReference type="ARBA" id="ARBA00001933"/>
    </source>
</evidence>
<name>A0A098G4R1_9GAMM</name>
<evidence type="ECO:0000256" key="7">
    <source>
        <dbReference type="PIRSR" id="PIRSR600821-52"/>
    </source>
</evidence>
<dbReference type="GO" id="GO:0030632">
    <property type="term" value="P:D-alanine biosynthetic process"/>
    <property type="evidence" value="ECO:0007669"/>
    <property type="project" value="UniProtKB-UniRule"/>
</dbReference>
<comment type="catalytic activity">
    <reaction evidence="1 5">
        <text>L-alanine = D-alanine</text>
        <dbReference type="Rhea" id="RHEA:20249"/>
        <dbReference type="ChEBI" id="CHEBI:57416"/>
        <dbReference type="ChEBI" id="CHEBI:57972"/>
        <dbReference type="EC" id="5.1.1.1"/>
    </reaction>
</comment>
<dbReference type="CDD" id="cd06827">
    <property type="entry name" value="PLPDE_III_AR_proteobact"/>
    <property type="match status" value="1"/>
</dbReference>
<feature type="modified residue" description="N6-(pyridoxal phosphate)lysine" evidence="5 6">
    <location>
        <position position="35"/>
    </location>
</feature>
<reference evidence="10" key="1">
    <citation type="submission" date="2014-09" db="EMBL/GenBank/DDBJ databases">
        <authorList>
            <person name="Gomez-Valero L."/>
        </authorList>
    </citation>
    <scope>NUCLEOTIDE SEQUENCE [LARGE SCALE GENOMIC DNA]</scope>
    <source>
        <strain evidence="10">ATCC700992</strain>
    </source>
</reference>
<sequence length="355" mass="39140">MSRPTKILIDHSALVHNLEQIKRFAPNKQIYAMVKANAYGCGISEVVPVLDGRVDAFGVACLEEALAIRAMGSRTQCMLNQGVFSQEEYNVVAQFQFACIIHHAQQLRWLLNNPTVKPINIWVKVNTGMHRLGFKTHELPEVMHALTSCSWVDKQIGLMSHFACSDQPERAENEQQMALFQEVNIPGFALRSMANSAAIISFPQVHVDVIRPGIMLYGVSPFASRNASELGLRPVMHFVSAISAIHHNPPLAQVGYGGTWSSHRPSIIGVVPVGYGDGYPRHIAANTPVWIKGREVPVVGRVSMDMLTVDLTDHPEVQIGDAVELWGAHIAVERVAQSAGTIGYELLCQITDRVR</sequence>
<feature type="binding site" evidence="5 7">
    <location>
        <position position="131"/>
    </location>
    <ligand>
        <name>substrate</name>
    </ligand>
</feature>
<dbReference type="Gene3D" id="2.40.37.10">
    <property type="entry name" value="Lyase, Ornithine Decarboxylase, Chain A, domain 1"/>
    <property type="match status" value="1"/>
</dbReference>
<evidence type="ECO:0000256" key="1">
    <source>
        <dbReference type="ARBA" id="ARBA00000316"/>
    </source>
</evidence>
<dbReference type="InterPro" id="IPR001608">
    <property type="entry name" value="Ala_racemase_N"/>
</dbReference>
<dbReference type="SMART" id="SM01005">
    <property type="entry name" value="Ala_racemase_C"/>
    <property type="match status" value="1"/>
</dbReference>
<dbReference type="HAMAP" id="MF_01201">
    <property type="entry name" value="Ala_racemase"/>
    <property type="match status" value="1"/>
</dbReference>
<evidence type="ECO:0000256" key="6">
    <source>
        <dbReference type="PIRSR" id="PIRSR600821-50"/>
    </source>
</evidence>
<comment type="similarity">
    <text evidence="5">Belongs to the alanine racemase family.</text>
</comment>
<dbReference type="GO" id="GO:0030170">
    <property type="term" value="F:pyridoxal phosphate binding"/>
    <property type="evidence" value="ECO:0007669"/>
    <property type="project" value="UniProtKB-UniRule"/>
</dbReference>
<comment type="pathway">
    <text evidence="5">Amino-acid biosynthesis; D-alanine biosynthesis; D-alanine from L-alanine: step 1/1.</text>
</comment>
<feature type="active site" description="Proton acceptor; specific for L-alanine" evidence="5">
    <location>
        <position position="256"/>
    </location>
</feature>
<dbReference type="HOGENOM" id="CLU_028393_1_0_6"/>
<evidence type="ECO:0000256" key="5">
    <source>
        <dbReference type="HAMAP-Rule" id="MF_01201"/>
    </source>
</evidence>
<dbReference type="InterPro" id="IPR011079">
    <property type="entry name" value="Ala_racemase_C"/>
</dbReference>
<dbReference type="EC" id="5.1.1.1" evidence="5"/>
<dbReference type="SUPFAM" id="SSF51419">
    <property type="entry name" value="PLP-binding barrel"/>
    <property type="match status" value="1"/>
</dbReference>
<evidence type="ECO:0000313" key="9">
    <source>
        <dbReference type="EMBL" id="CEG57478.1"/>
    </source>
</evidence>
<comment type="function">
    <text evidence="5">Catalyzes the interconversion of L-alanine and D-alanine. May also act on other amino acids.</text>
</comment>
<keyword evidence="4 5" id="KW-0413">Isomerase</keyword>
<dbReference type="EMBL" id="LN614827">
    <property type="protein sequence ID" value="CEG57478.1"/>
    <property type="molecule type" value="Genomic_DNA"/>
</dbReference>
<evidence type="ECO:0000256" key="4">
    <source>
        <dbReference type="ARBA" id="ARBA00023235"/>
    </source>
</evidence>
<gene>
    <name evidence="9" type="primary">alr</name>
    <name evidence="9" type="ORF">LFA_2093</name>
</gene>
<keyword evidence="10" id="KW-1185">Reference proteome</keyword>
<dbReference type="InterPro" id="IPR009006">
    <property type="entry name" value="Ala_racemase/Decarboxylase_C"/>
</dbReference>
<dbReference type="Pfam" id="PF00842">
    <property type="entry name" value="Ala_racemase_C"/>
    <property type="match status" value="1"/>
</dbReference>
<dbReference type="OrthoDB" id="9813814at2"/>
<dbReference type="PANTHER" id="PTHR30511:SF0">
    <property type="entry name" value="ALANINE RACEMASE, CATABOLIC-RELATED"/>
    <property type="match status" value="1"/>
</dbReference>
<dbReference type="PRINTS" id="PR00992">
    <property type="entry name" value="ALARACEMASE"/>
</dbReference>
<evidence type="ECO:0000259" key="8">
    <source>
        <dbReference type="SMART" id="SM01005"/>
    </source>
</evidence>
<feature type="active site" description="Proton acceptor; specific for D-alanine" evidence="5">
    <location>
        <position position="35"/>
    </location>
</feature>
<comment type="cofactor">
    <cofactor evidence="2 5 6">
        <name>pyridoxal 5'-phosphate</name>
        <dbReference type="ChEBI" id="CHEBI:597326"/>
    </cofactor>
</comment>
<dbReference type="GO" id="GO:0005829">
    <property type="term" value="C:cytosol"/>
    <property type="evidence" value="ECO:0007669"/>
    <property type="project" value="TreeGrafter"/>
</dbReference>
<dbReference type="FunFam" id="3.20.20.10:FF:000002">
    <property type="entry name" value="Alanine racemase"/>
    <property type="match status" value="1"/>
</dbReference>